<protein>
    <submittedName>
        <fullName evidence="1">Uncharacterized protein</fullName>
    </submittedName>
</protein>
<name>A0A2I0ANI1_9ASPA</name>
<sequence length="54" mass="6231">MSFRNWPPDFRLQGLGFGLQVCVFRHEASSFAFRALGLCFRNLSFKFQAMGLDL</sequence>
<dbReference type="AlphaFoldDB" id="A0A2I0ANI1"/>
<organism evidence="1 2">
    <name type="scientific">Apostasia shenzhenica</name>
    <dbReference type="NCBI Taxonomy" id="1088818"/>
    <lineage>
        <taxon>Eukaryota</taxon>
        <taxon>Viridiplantae</taxon>
        <taxon>Streptophyta</taxon>
        <taxon>Embryophyta</taxon>
        <taxon>Tracheophyta</taxon>
        <taxon>Spermatophyta</taxon>
        <taxon>Magnoliopsida</taxon>
        <taxon>Liliopsida</taxon>
        <taxon>Asparagales</taxon>
        <taxon>Orchidaceae</taxon>
        <taxon>Apostasioideae</taxon>
        <taxon>Apostasia</taxon>
    </lineage>
</organism>
<dbReference type="EMBL" id="KZ451969">
    <property type="protein sequence ID" value="PKA57094.1"/>
    <property type="molecule type" value="Genomic_DNA"/>
</dbReference>
<keyword evidence="2" id="KW-1185">Reference proteome</keyword>
<evidence type="ECO:0000313" key="2">
    <source>
        <dbReference type="Proteomes" id="UP000236161"/>
    </source>
</evidence>
<gene>
    <name evidence="1" type="ORF">AXF42_Ash002398</name>
</gene>
<dbReference type="Proteomes" id="UP000236161">
    <property type="component" value="Unassembled WGS sequence"/>
</dbReference>
<reference evidence="1 2" key="1">
    <citation type="journal article" date="2017" name="Nature">
        <title>The Apostasia genome and the evolution of orchids.</title>
        <authorList>
            <person name="Zhang G.Q."/>
            <person name="Liu K.W."/>
            <person name="Li Z."/>
            <person name="Lohaus R."/>
            <person name="Hsiao Y.Y."/>
            <person name="Niu S.C."/>
            <person name="Wang J.Y."/>
            <person name="Lin Y.C."/>
            <person name="Xu Q."/>
            <person name="Chen L.J."/>
            <person name="Yoshida K."/>
            <person name="Fujiwara S."/>
            <person name="Wang Z.W."/>
            <person name="Zhang Y.Q."/>
            <person name="Mitsuda N."/>
            <person name="Wang M."/>
            <person name="Liu G.H."/>
            <person name="Pecoraro L."/>
            <person name="Huang H.X."/>
            <person name="Xiao X.J."/>
            <person name="Lin M."/>
            <person name="Wu X.Y."/>
            <person name="Wu W.L."/>
            <person name="Chen Y.Y."/>
            <person name="Chang S.B."/>
            <person name="Sakamoto S."/>
            <person name="Ohme-Takagi M."/>
            <person name="Yagi M."/>
            <person name="Zeng S.J."/>
            <person name="Shen C.Y."/>
            <person name="Yeh C.M."/>
            <person name="Luo Y.B."/>
            <person name="Tsai W.C."/>
            <person name="Van de Peer Y."/>
            <person name="Liu Z.J."/>
        </authorList>
    </citation>
    <scope>NUCLEOTIDE SEQUENCE [LARGE SCALE GENOMIC DNA]</scope>
    <source>
        <strain evidence="2">cv. Shenzhen</strain>
        <tissue evidence="1">Stem</tissue>
    </source>
</reference>
<evidence type="ECO:0000313" key="1">
    <source>
        <dbReference type="EMBL" id="PKA57094.1"/>
    </source>
</evidence>
<proteinExistence type="predicted"/>
<accession>A0A2I0ANI1</accession>